<dbReference type="PANTHER" id="PTHR28154">
    <property type="entry name" value="CELL WALL SYNTHESIS PROTEIN KNH1-RELATED"/>
    <property type="match status" value="1"/>
</dbReference>
<evidence type="ECO:0000256" key="1">
    <source>
        <dbReference type="SAM" id="MobiDB-lite"/>
    </source>
</evidence>
<keyword evidence="4" id="KW-1185">Reference proteome</keyword>
<dbReference type="PANTHER" id="PTHR28154:SF1">
    <property type="entry name" value="CELL WALL SYNTHESIS PROTEIN KNH1-RELATED"/>
    <property type="match status" value="1"/>
</dbReference>
<proteinExistence type="predicted"/>
<reference evidence="3" key="1">
    <citation type="submission" date="2014-09" db="EMBL/GenBank/DDBJ databases">
        <title>Genome sequence of the luminous mushroom Mycena chlorophos for searching fungal bioluminescence genes.</title>
        <authorList>
            <person name="Tanaka Y."/>
            <person name="Kasuga D."/>
            <person name="Oba Y."/>
            <person name="Hase S."/>
            <person name="Sato K."/>
            <person name="Oba Y."/>
            <person name="Sakakibara Y."/>
        </authorList>
    </citation>
    <scope>NUCLEOTIDE SEQUENCE</scope>
</reference>
<sequence length="201" mass="19642">MLALSSALIALALAKTSFAALAFTSPTGSSVFTAGQSATVTWEDDQNAPALSTYGNCMLSIYAGNADQQVAADLARPVLHPPPVLDRYGPHRRNSPSLGLLPSVQMTGMTGAFDAQVLSEIAGQATAPIGGSAAASTPTPTTSAAAKAPATSSAKANVASASGSKTSAAPKASGSSAASPRMIGSTVGLLSGVAAVLGALL</sequence>
<organism evidence="3 4">
    <name type="scientific">Mycena chlorophos</name>
    <name type="common">Agaric fungus</name>
    <name type="synonym">Agaricus chlorophos</name>
    <dbReference type="NCBI Taxonomy" id="658473"/>
    <lineage>
        <taxon>Eukaryota</taxon>
        <taxon>Fungi</taxon>
        <taxon>Dikarya</taxon>
        <taxon>Basidiomycota</taxon>
        <taxon>Agaricomycotina</taxon>
        <taxon>Agaricomycetes</taxon>
        <taxon>Agaricomycetidae</taxon>
        <taxon>Agaricales</taxon>
        <taxon>Marasmiineae</taxon>
        <taxon>Mycenaceae</taxon>
        <taxon>Mycena</taxon>
    </lineage>
</organism>
<evidence type="ECO:0000313" key="3">
    <source>
        <dbReference type="EMBL" id="GAT50266.1"/>
    </source>
</evidence>
<name>A0ABQ0LGU1_MYCCL</name>
<evidence type="ECO:0000313" key="4">
    <source>
        <dbReference type="Proteomes" id="UP000815677"/>
    </source>
</evidence>
<dbReference type="EMBL" id="DF846343">
    <property type="protein sequence ID" value="GAT50266.1"/>
    <property type="molecule type" value="Genomic_DNA"/>
</dbReference>
<dbReference type="InterPro" id="IPR045328">
    <property type="entry name" value="Kre9/Knh1"/>
</dbReference>
<feature type="compositionally biased region" description="Low complexity" evidence="1">
    <location>
        <begin position="132"/>
        <end position="180"/>
    </location>
</feature>
<feature type="region of interest" description="Disordered" evidence="1">
    <location>
        <begin position="130"/>
        <end position="180"/>
    </location>
</feature>
<accession>A0ABQ0LGU1</accession>
<gene>
    <name evidence="3" type="ORF">MCHLO_07525</name>
</gene>
<dbReference type="Proteomes" id="UP000815677">
    <property type="component" value="Unassembled WGS sequence"/>
</dbReference>
<protein>
    <submittedName>
        <fullName evidence="3">Uncharacterized protein</fullName>
    </submittedName>
</protein>
<keyword evidence="2" id="KW-0732">Signal</keyword>
<evidence type="ECO:0000256" key="2">
    <source>
        <dbReference type="SAM" id="SignalP"/>
    </source>
</evidence>
<feature type="chain" id="PRO_5045910004" evidence="2">
    <location>
        <begin position="20"/>
        <end position="201"/>
    </location>
</feature>
<feature type="signal peptide" evidence="2">
    <location>
        <begin position="1"/>
        <end position="19"/>
    </location>
</feature>